<dbReference type="GO" id="GO:0003677">
    <property type="term" value="F:DNA binding"/>
    <property type="evidence" value="ECO:0007669"/>
    <property type="project" value="UniProtKB-KW"/>
</dbReference>
<comment type="caution">
    <text evidence="1">The sequence shown here is derived from an EMBL/GenBank/DDBJ whole genome shotgun (WGS) entry which is preliminary data.</text>
</comment>
<evidence type="ECO:0000313" key="2">
    <source>
        <dbReference type="Proteomes" id="UP000555448"/>
    </source>
</evidence>
<keyword evidence="1" id="KW-0238">DNA-binding</keyword>
<gene>
    <name evidence="1" type="ORF">HNO88_000289</name>
</gene>
<reference evidence="1 2" key="1">
    <citation type="submission" date="2020-08" db="EMBL/GenBank/DDBJ databases">
        <title>Functional genomics of gut bacteria from endangered species of beetles.</title>
        <authorList>
            <person name="Carlos-Shanley C."/>
        </authorList>
    </citation>
    <scope>NUCLEOTIDE SEQUENCE [LARGE SCALE GENOMIC DNA]</scope>
    <source>
        <strain evidence="1 2">S00245</strain>
    </source>
</reference>
<sequence>MNKPGIITRGVRLRMDALAELVADGASLGAAGEALNLTKGEVANAWRNVKAQLGAQAI</sequence>
<dbReference type="RefSeq" id="WP_184242031.1">
    <property type="nucleotide sequence ID" value="NZ_JACHLR010000001.1"/>
</dbReference>
<dbReference type="AlphaFoldDB" id="A0A7W7K682"/>
<evidence type="ECO:0000313" key="1">
    <source>
        <dbReference type="EMBL" id="MBB4856992.1"/>
    </source>
</evidence>
<keyword evidence="2" id="KW-1185">Reference proteome</keyword>
<name>A0A7W7K682_9SPHN</name>
<proteinExistence type="predicted"/>
<dbReference type="Proteomes" id="UP000555448">
    <property type="component" value="Unassembled WGS sequence"/>
</dbReference>
<protein>
    <submittedName>
        <fullName evidence="1">DNA-binding CsgD family transcriptional regulator</fullName>
    </submittedName>
</protein>
<accession>A0A7W7K682</accession>
<dbReference type="EMBL" id="JACHLR010000001">
    <property type="protein sequence ID" value="MBB4856992.1"/>
    <property type="molecule type" value="Genomic_DNA"/>
</dbReference>
<organism evidence="1 2">
    <name type="scientific">Novosphingobium chloroacetimidivorans</name>
    <dbReference type="NCBI Taxonomy" id="1428314"/>
    <lineage>
        <taxon>Bacteria</taxon>
        <taxon>Pseudomonadati</taxon>
        <taxon>Pseudomonadota</taxon>
        <taxon>Alphaproteobacteria</taxon>
        <taxon>Sphingomonadales</taxon>
        <taxon>Sphingomonadaceae</taxon>
        <taxon>Novosphingobium</taxon>
    </lineage>
</organism>